<keyword evidence="6" id="KW-0564">Palmitate</keyword>
<keyword evidence="5" id="KW-0472">Membrane</keyword>
<evidence type="ECO:0000259" key="9">
    <source>
        <dbReference type="Pfam" id="PF25198"/>
    </source>
</evidence>
<dbReference type="InterPro" id="IPR046953">
    <property type="entry name" value="Spore_GerAC-like_C"/>
</dbReference>
<dbReference type="Gene3D" id="3.30.300.210">
    <property type="entry name" value="Nutrient germinant receptor protein C, domain 3"/>
    <property type="match status" value="1"/>
</dbReference>
<comment type="subcellular location">
    <subcellularLocation>
        <location evidence="1">Membrane</location>
        <topology evidence="1">Lipid-anchor</topology>
    </subcellularLocation>
</comment>
<name>A0A1Y3PR05_9BACI</name>
<evidence type="ECO:0000313" key="11">
    <source>
        <dbReference type="Proteomes" id="UP000196475"/>
    </source>
</evidence>
<evidence type="ECO:0000256" key="3">
    <source>
        <dbReference type="ARBA" id="ARBA00022544"/>
    </source>
</evidence>
<keyword evidence="4" id="KW-0732">Signal</keyword>
<comment type="caution">
    <text evidence="10">The sequence shown here is derived from an EMBL/GenBank/DDBJ whole genome shotgun (WGS) entry which is preliminary data.</text>
</comment>
<organism evidence="10 11">
    <name type="scientific">Bacillus thermozeamaize</name>
    <dbReference type="NCBI Taxonomy" id="230954"/>
    <lineage>
        <taxon>Bacteria</taxon>
        <taxon>Bacillati</taxon>
        <taxon>Bacillota</taxon>
        <taxon>Bacilli</taxon>
        <taxon>Bacillales</taxon>
        <taxon>Bacillaceae</taxon>
        <taxon>Bacillus</taxon>
    </lineage>
</organism>
<dbReference type="NCBIfam" id="TIGR02887">
    <property type="entry name" value="spore_ger_x_C"/>
    <property type="match status" value="1"/>
</dbReference>
<gene>
    <name evidence="10" type="ORF">BAA01_05485</name>
</gene>
<dbReference type="GO" id="GO:0009847">
    <property type="term" value="P:spore germination"/>
    <property type="evidence" value="ECO:0007669"/>
    <property type="project" value="InterPro"/>
</dbReference>
<dbReference type="Pfam" id="PF25198">
    <property type="entry name" value="Spore_GerAC_N"/>
    <property type="match status" value="1"/>
</dbReference>
<evidence type="ECO:0000256" key="2">
    <source>
        <dbReference type="ARBA" id="ARBA00007886"/>
    </source>
</evidence>
<keyword evidence="7" id="KW-0449">Lipoprotein</keyword>
<evidence type="ECO:0000256" key="6">
    <source>
        <dbReference type="ARBA" id="ARBA00023139"/>
    </source>
</evidence>
<dbReference type="EMBL" id="LZRT01000060">
    <property type="protein sequence ID" value="OUM88546.1"/>
    <property type="molecule type" value="Genomic_DNA"/>
</dbReference>
<dbReference type="Proteomes" id="UP000196475">
    <property type="component" value="Unassembled WGS sequence"/>
</dbReference>
<evidence type="ECO:0000256" key="7">
    <source>
        <dbReference type="ARBA" id="ARBA00023288"/>
    </source>
</evidence>
<protein>
    <submittedName>
        <fullName evidence="10">Spore gernimation protein GerC</fullName>
    </submittedName>
</protein>
<evidence type="ECO:0000256" key="5">
    <source>
        <dbReference type="ARBA" id="ARBA00023136"/>
    </source>
</evidence>
<dbReference type="InterPro" id="IPR038501">
    <property type="entry name" value="Spore_GerAC_C_sf"/>
</dbReference>
<dbReference type="PANTHER" id="PTHR35789">
    <property type="entry name" value="SPORE GERMINATION PROTEIN B3"/>
    <property type="match status" value="1"/>
</dbReference>
<dbReference type="Pfam" id="PF05504">
    <property type="entry name" value="Spore_GerAC"/>
    <property type="match status" value="1"/>
</dbReference>
<feature type="domain" description="Spore germination protein N-terminal" evidence="9">
    <location>
        <begin position="25"/>
        <end position="202"/>
    </location>
</feature>
<evidence type="ECO:0000256" key="4">
    <source>
        <dbReference type="ARBA" id="ARBA00022729"/>
    </source>
</evidence>
<dbReference type="PANTHER" id="PTHR35789:SF1">
    <property type="entry name" value="SPORE GERMINATION PROTEIN B3"/>
    <property type="match status" value="1"/>
</dbReference>
<evidence type="ECO:0000313" key="10">
    <source>
        <dbReference type="EMBL" id="OUM88546.1"/>
    </source>
</evidence>
<proteinExistence type="inferred from homology"/>
<dbReference type="AlphaFoldDB" id="A0A1Y3PR05"/>
<accession>A0A1Y3PR05</accession>
<sequence>MGTGSVVKGLIVPALLSILLTGCWDKIELNQLALVSMIGADIEPESGIKTIYYQVINPLSGASAMGTTGGDQAPVYTYKISGRSFGEIRSNVYQRLPRRLFVAHYKAVVVSERAAEHGIRDIVNYIEVQQNARSSIPMLVADGSISKIMKTYTPLESLPSDSVESRLRFLAEDSLFIGKHIRVKDVSERMQQSRPVVLPLIREAAGSSFHDSGKRAAEIDANKGIFLIGGGAVIQNYRLAGRLNENDMIWYHLLTGETGEQKIMLKVGGKQVTVVMKPVRFDQAAAYRRNKPVVSIRLDLELSTSLATESIPRTWEDVEQLEREVKEQITDGLYAFYNKTKEKGWDLLGLKETVRRHLPQLDPGSAGLNDVDVVINVGAKLLQPGSINQPF</sequence>
<reference evidence="11" key="1">
    <citation type="submission" date="2016-06" db="EMBL/GenBank/DDBJ databases">
        <authorList>
            <person name="Nascimento L."/>
            <person name="Pereira R.V."/>
            <person name="Martins L.F."/>
            <person name="Quaggio R.B."/>
            <person name="Silva A.M."/>
            <person name="Setubal J.C."/>
        </authorList>
    </citation>
    <scope>NUCLEOTIDE SEQUENCE [LARGE SCALE GENOMIC DNA]</scope>
</reference>
<dbReference type="InterPro" id="IPR008844">
    <property type="entry name" value="Spore_GerAC-like"/>
</dbReference>
<dbReference type="GO" id="GO:0016020">
    <property type="term" value="C:membrane"/>
    <property type="evidence" value="ECO:0007669"/>
    <property type="project" value="UniProtKB-SubCell"/>
</dbReference>
<comment type="similarity">
    <text evidence="2">Belongs to the GerABKC lipoprotein family.</text>
</comment>
<evidence type="ECO:0000259" key="8">
    <source>
        <dbReference type="Pfam" id="PF05504"/>
    </source>
</evidence>
<evidence type="ECO:0000256" key="1">
    <source>
        <dbReference type="ARBA" id="ARBA00004635"/>
    </source>
</evidence>
<keyword evidence="3" id="KW-0309">Germination</keyword>
<feature type="domain" description="Spore germination GerAC-like C-terminal" evidence="8">
    <location>
        <begin position="230"/>
        <end position="362"/>
    </location>
</feature>
<dbReference type="InterPro" id="IPR057336">
    <property type="entry name" value="GerAC_N"/>
</dbReference>